<dbReference type="SUPFAM" id="SSF54236">
    <property type="entry name" value="Ubiquitin-like"/>
    <property type="match status" value="1"/>
</dbReference>
<dbReference type="OMA" id="YMQLMAA"/>
<dbReference type="Proteomes" id="UP000264820">
    <property type="component" value="Unplaced"/>
</dbReference>
<evidence type="ECO:0000256" key="2">
    <source>
        <dbReference type="ARBA" id="ARBA00022692"/>
    </source>
</evidence>
<evidence type="ECO:0000256" key="9">
    <source>
        <dbReference type="SAM" id="Phobius"/>
    </source>
</evidence>
<reference evidence="11" key="2">
    <citation type="submission" date="2025-09" db="UniProtKB">
        <authorList>
            <consortium name="Ensembl"/>
        </authorList>
    </citation>
    <scope>IDENTIFICATION</scope>
</reference>
<evidence type="ECO:0000259" key="10">
    <source>
        <dbReference type="PROSITE" id="PS50053"/>
    </source>
</evidence>
<organism evidence="11 12">
    <name type="scientific">Hippocampus comes</name>
    <name type="common">Tiger tail seahorse</name>
    <dbReference type="NCBI Taxonomy" id="109280"/>
    <lineage>
        <taxon>Eukaryota</taxon>
        <taxon>Metazoa</taxon>
        <taxon>Chordata</taxon>
        <taxon>Craniata</taxon>
        <taxon>Vertebrata</taxon>
        <taxon>Euteleostomi</taxon>
        <taxon>Actinopterygii</taxon>
        <taxon>Neopterygii</taxon>
        <taxon>Teleostei</taxon>
        <taxon>Neoteleostei</taxon>
        <taxon>Acanthomorphata</taxon>
        <taxon>Syngnathiaria</taxon>
        <taxon>Syngnathiformes</taxon>
        <taxon>Syngnathoidei</taxon>
        <taxon>Syngnathidae</taxon>
        <taxon>Hippocampus</taxon>
    </lineage>
</organism>
<dbReference type="SMART" id="SM00213">
    <property type="entry name" value="UBQ"/>
    <property type="match status" value="1"/>
</dbReference>
<dbReference type="InterPro" id="IPR000626">
    <property type="entry name" value="Ubiquitin-like_dom"/>
</dbReference>
<dbReference type="Ensembl" id="ENSHCOT00000007320.1">
    <property type="protein sequence ID" value="ENSHCOP00000004276.1"/>
    <property type="gene ID" value="ENSHCOG00000005690.1"/>
</dbReference>
<proteinExistence type="predicted"/>
<feature type="compositionally biased region" description="Polar residues" evidence="8">
    <location>
        <begin position="105"/>
        <end position="123"/>
    </location>
</feature>
<evidence type="ECO:0000313" key="11">
    <source>
        <dbReference type="Ensembl" id="ENSHCOP00000004276.1"/>
    </source>
</evidence>
<dbReference type="InterPro" id="IPR029071">
    <property type="entry name" value="Ubiquitin-like_domsf"/>
</dbReference>
<comment type="function">
    <text evidence="6">Could be involved in the unfolded protein response (UPR) pathway.</text>
</comment>
<protein>
    <recommendedName>
        <fullName evidence="7">Homocysteine-responsive endoplasmic reticulum-resident ubiquitin-like domain member 2 protein</fullName>
    </recommendedName>
</protein>
<dbReference type="AlphaFoldDB" id="A0A3Q2XVD3"/>
<keyword evidence="12" id="KW-1185">Reference proteome</keyword>
<feature type="transmembrane region" description="Helical" evidence="9">
    <location>
        <begin position="282"/>
        <end position="302"/>
    </location>
</feature>
<keyword evidence="2 9" id="KW-0812">Transmembrane</keyword>
<keyword evidence="3 9" id="KW-1133">Transmembrane helix</keyword>
<dbReference type="FunFam" id="3.10.20.90:FF:000046">
    <property type="entry name" value="Homocysteine-responsive endoplasmic reticulum-resident ubiquitin-like domain member 2 protein"/>
    <property type="match status" value="1"/>
</dbReference>
<evidence type="ECO:0000313" key="12">
    <source>
        <dbReference type="Proteomes" id="UP000264820"/>
    </source>
</evidence>
<evidence type="ECO:0000256" key="7">
    <source>
        <dbReference type="ARBA" id="ARBA00040901"/>
    </source>
</evidence>
<dbReference type="GO" id="GO:0016020">
    <property type="term" value="C:membrane"/>
    <property type="evidence" value="ECO:0007669"/>
    <property type="project" value="UniProtKB-SubCell"/>
</dbReference>
<feature type="compositionally biased region" description="Polar residues" evidence="8">
    <location>
        <begin position="195"/>
        <end position="204"/>
    </location>
</feature>
<dbReference type="PANTHER" id="PTHR12943">
    <property type="entry name" value="HOMOCYSTEINE-RESPONSIVE ENDOPLASMIC RETICULUM-RESIDENT UNIQUITIN-LIKE DOMAIN HERPUD PROTEIN FAMILY MEMBER"/>
    <property type="match status" value="1"/>
</dbReference>
<feature type="region of interest" description="Disordered" evidence="8">
    <location>
        <begin position="195"/>
        <end position="215"/>
    </location>
</feature>
<evidence type="ECO:0000256" key="6">
    <source>
        <dbReference type="ARBA" id="ARBA00037579"/>
    </source>
</evidence>
<evidence type="ECO:0000256" key="3">
    <source>
        <dbReference type="ARBA" id="ARBA00022989"/>
    </source>
</evidence>
<name>A0A3Q2XVD3_HIPCM</name>
<evidence type="ECO:0000256" key="4">
    <source>
        <dbReference type="ARBA" id="ARBA00023136"/>
    </source>
</evidence>
<feature type="domain" description="Ubiquitin-like" evidence="10">
    <location>
        <begin position="10"/>
        <end position="71"/>
    </location>
</feature>
<dbReference type="InterPro" id="IPR039751">
    <property type="entry name" value="HERPUD1/2"/>
</dbReference>
<comment type="subcellular location">
    <subcellularLocation>
        <location evidence="1">Membrane</location>
        <topology evidence="1">Single-pass membrane protein</topology>
    </subcellularLocation>
</comment>
<keyword evidence="4 9" id="KW-0472">Membrane</keyword>
<evidence type="ECO:0000256" key="8">
    <source>
        <dbReference type="SAM" id="MobiDB-lite"/>
    </source>
</evidence>
<dbReference type="PROSITE" id="PS50053">
    <property type="entry name" value="UBIQUITIN_2"/>
    <property type="match status" value="1"/>
</dbReference>
<dbReference type="GeneTree" id="ENSGT00390000017671"/>
<dbReference type="Pfam" id="PF00240">
    <property type="entry name" value="ubiquitin"/>
    <property type="match status" value="1"/>
</dbReference>
<dbReference type="STRING" id="109280.ENSHCOP00000004276"/>
<sequence>MESGGADTPVTLVIKASDQKHEDCTINCFLSWTVEELKSHIATVYPSKPRSRDQQLVYSGKLLQDHLQLRDVLRQPHNEYAILHLMCGSCTPPGSPATHCPSALNAGSSESARSALRDSTSISGGPDDLRRRGGIVSLNPLSPAGIPRLPQGGAPTPLRGGQMLMPIQMLWWQQMYARHYYMQYQAAVVASQTPSFPSATSQLPPSRPNEAALAPAVPDADPLPENLALPPAANANIQINVQGGGALNEDELNRDWLDWLYALFRGCVLLSFVYFHCSFGHFIMVVGAMMLVYLHQVGWFPFRTVAHQQQQQELPNFQDPEQAQAWEEAEMQRGIWELERVMDNGMDEAQQEDPGLLATACSFVRIFFSSLIPEGWPQRPPALPPVLRPH</sequence>
<evidence type="ECO:0000256" key="1">
    <source>
        <dbReference type="ARBA" id="ARBA00004167"/>
    </source>
</evidence>
<reference evidence="11" key="1">
    <citation type="submission" date="2025-08" db="UniProtKB">
        <authorList>
            <consortium name="Ensembl"/>
        </authorList>
    </citation>
    <scope>IDENTIFICATION</scope>
</reference>
<dbReference type="PANTHER" id="PTHR12943:SF5">
    <property type="entry name" value="HOMOCYSTEINE-RESPONSIVE ENDOPLASMIC RETICULUM-RESIDENT UBIQUITIN-LIKE DOMAIN MEMBER 2 PROTEIN"/>
    <property type="match status" value="1"/>
</dbReference>
<feature type="region of interest" description="Disordered" evidence="8">
    <location>
        <begin position="97"/>
        <end position="135"/>
    </location>
</feature>
<evidence type="ECO:0000256" key="5">
    <source>
        <dbReference type="ARBA" id="ARBA00023230"/>
    </source>
</evidence>
<dbReference type="Gene3D" id="3.10.20.90">
    <property type="entry name" value="Phosphatidylinositol 3-kinase Catalytic Subunit, Chain A, domain 1"/>
    <property type="match status" value="1"/>
</dbReference>
<keyword evidence="5" id="KW-0834">Unfolded protein response</keyword>
<accession>A0A3Q2XVD3</accession>
<dbReference type="GO" id="GO:0030968">
    <property type="term" value="P:endoplasmic reticulum unfolded protein response"/>
    <property type="evidence" value="ECO:0007669"/>
    <property type="project" value="TreeGrafter"/>
</dbReference>